<feature type="compositionally biased region" description="Basic and acidic residues" evidence="1">
    <location>
        <begin position="346"/>
        <end position="358"/>
    </location>
</feature>
<feature type="region of interest" description="Disordered" evidence="1">
    <location>
        <begin position="62"/>
        <end position="331"/>
    </location>
</feature>
<dbReference type="AlphaFoldDB" id="A0A545USQ6"/>
<dbReference type="Proteomes" id="UP000315783">
    <property type="component" value="Unassembled WGS sequence"/>
</dbReference>
<comment type="caution">
    <text evidence="2">The sequence shown here is derived from an EMBL/GenBank/DDBJ whole genome shotgun (WGS) entry which is preliminary data.</text>
</comment>
<dbReference type="STRING" id="43265.A0A545USQ6"/>
<feature type="compositionally biased region" description="Basic and acidic residues" evidence="1">
    <location>
        <begin position="319"/>
        <end position="328"/>
    </location>
</feature>
<reference evidence="2 3" key="1">
    <citation type="journal article" date="2019" name="Appl. Microbiol. Biotechnol.">
        <title>Genome sequence of Isaria javanica and comparative genome analysis insights into family S53 peptidase evolution in fungal entomopathogens.</title>
        <authorList>
            <person name="Lin R."/>
            <person name="Zhang X."/>
            <person name="Xin B."/>
            <person name="Zou M."/>
            <person name="Gao Y."/>
            <person name="Qin F."/>
            <person name="Hu Q."/>
            <person name="Xie B."/>
            <person name="Cheng X."/>
        </authorList>
    </citation>
    <scope>NUCLEOTIDE SEQUENCE [LARGE SCALE GENOMIC DNA]</scope>
    <source>
        <strain evidence="2 3">IJ1G</strain>
    </source>
</reference>
<name>A0A545USQ6_9HYPO</name>
<feature type="compositionally biased region" description="Basic and acidic residues" evidence="1">
    <location>
        <begin position="366"/>
        <end position="375"/>
    </location>
</feature>
<proteinExistence type="predicted"/>
<feature type="compositionally biased region" description="Low complexity" evidence="1">
    <location>
        <begin position="75"/>
        <end position="97"/>
    </location>
</feature>
<organism evidence="2 3">
    <name type="scientific">Cordyceps javanica</name>
    <dbReference type="NCBI Taxonomy" id="43265"/>
    <lineage>
        <taxon>Eukaryota</taxon>
        <taxon>Fungi</taxon>
        <taxon>Dikarya</taxon>
        <taxon>Ascomycota</taxon>
        <taxon>Pezizomycotina</taxon>
        <taxon>Sordariomycetes</taxon>
        <taxon>Hypocreomycetidae</taxon>
        <taxon>Hypocreales</taxon>
        <taxon>Cordycipitaceae</taxon>
        <taxon>Cordyceps</taxon>
    </lineage>
</organism>
<dbReference type="OrthoDB" id="3439480at2759"/>
<keyword evidence="3" id="KW-1185">Reference proteome</keyword>
<accession>A0A545USQ6</accession>
<evidence type="ECO:0000313" key="3">
    <source>
        <dbReference type="Proteomes" id="UP000315783"/>
    </source>
</evidence>
<feature type="compositionally biased region" description="Low complexity" evidence="1">
    <location>
        <begin position="213"/>
        <end position="256"/>
    </location>
</feature>
<evidence type="ECO:0000256" key="1">
    <source>
        <dbReference type="SAM" id="MobiDB-lite"/>
    </source>
</evidence>
<gene>
    <name evidence="2" type="ORF">IF1G_08998</name>
</gene>
<feature type="compositionally biased region" description="Basic and acidic residues" evidence="1">
    <location>
        <begin position="271"/>
        <end position="291"/>
    </location>
</feature>
<protein>
    <submittedName>
        <fullName evidence="2">Uncharacterized protein</fullName>
    </submittedName>
</protein>
<evidence type="ECO:0000313" key="2">
    <source>
        <dbReference type="EMBL" id="TQV92480.1"/>
    </source>
</evidence>
<dbReference type="EMBL" id="SPUK01000015">
    <property type="protein sequence ID" value="TQV92480.1"/>
    <property type="molecule type" value="Genomic_DNA"/>
</dbReference>
<feature type="region of interest" description="Disordered" evidence="1">
    <location>
        <begin position="346"/>
        <end position="388"/>
    </location>
</feature>
<sequence>MCTTTVVVRVHADGRRSTVPEQTYLCVASRYGRPCADHIEVQSSSATHDKLPAAPAAPIIVAPTTSFPPTPEYSPRPSSRSSAAAAAAAAALDAGSDGSRHSSRHSSTSSSRRRHRSPGIYVNGQRVVNVHSSSSSGRERILLVSNPPTPRTPPLGHQMPRSAPPSPSANLSVPHGGGSSSSSPRESYNRPYLVDERPSRAHQLPVHYPPSPVSSSSSRHSRQASTSSQGSNNSSSRNSHGRHSASSLSAVAAAAAADEEEERRRRRRRREERDEERISHRTQNLRDRIDMANDEISNRPGSRSAAAEQQQQQQQQPVAERRSRRDTFDEVPVAAMGRLTVQDKNWKERRAHQRGLELEKEEQEEQDRRLRERMVPSRRATVGPGSRRHRVAYDDGLYRWE</sequence>